<dbReference type="Gene3D" id="1.10.3660.10">
    <property type="entry name" value="6-phosphogluconate dehydrogenase C-terminal like domain"/>
    <property type="match status" value="1"/>
</dbReference>
<dbReference type="AlphaFoldDB" id="A0A381RFR6"/>
<dbReference type="EMBL" id="UINC01001836">
    <property type="protein sequence ID" value="SUZ89729.1"/>
    <property type="molecule type" value="Genomic_DNA"/>
</dbReference>
<dbReference type="Pfam" id="PF20463">
    <property type="entry name" value="PDH_C"/>
    <property type="match status" value="1"/>
</dbReference>
<evidence type="ECO:0000259" key="2">
    <source>
        <dbReference type="PROSITE" id="PS51168"/>
    </source>
</evidence>
<proteinExistence type="predicted"/>
<dbReference type="PROSITE" id="PS51168">
    <property type="entry name" value="CHORISMATE_MUT_2"/>
    <property type="match status" value="1"/>
</dbReference>
<evidence type="ECO:0000256" key="1">
    <source>
        <dbReference type="ARBA" id="ARBA00023002"/>
    </source>
</evidence>
<dbReference type="SUPFAM" id="SSF51735">
    <property type="entry name" value="NAD(P)-binding Rossmann-fold domains"/>
    <property type="match status" value="1"/>
</dbReference>
<dbReference type="PANTHER" id="PTHR21363">
    <property type="entry name" value="PREPHENATE DEHYDROGENASE"/>
    <property type="match status" value="1"/>
</dbReference>
<dbReference type="GO" id="GO:0004106">
    <property type="term" value="F:chorismate mutase activity"/>
    <property type="evidence" value="ECO:0007669"/>
    <property type="project" value="InterPro"/>
</dbReference>
<name>A0A381RFR6_9ZZZZ</name>
<dbReference type="GO" id="GO:0004665">
    <property type="term" value="F:prephenate dehydrogenase (NADP+) activity"/>
    <property type="evidence" value="ECO:0007669"/>
    <property type="project" value="InterPro"/>
</dbReference>
<dbReference type="SMART" id="SM00830">
    <property type="entry name" value="CM_2"/>
    <property type="match status" value="1"/>
</dbReference>
<dbReference type="InterPro" id="IPR003099">
    <property type="entry name" value="Prephen_DH"/>
</dbReference>
<dbReference type="InterPro" id="IPR036291">
    <property type="entry name" value="NAD(P)-bd_dom_sf"/>
</dbReference>
<evidence type="ECO:0008006" key="5">
    <source>
        <dbReference type="Google" id="ProtNLM"/>
    </source>
</evidence>
<dbReference type="Pfam" id="PF01817">
    <property type="entry name" value="CM_2"/>
    <property type="match status" value="1"/>
</dbReference>
<dbReference type="SUPFAM" id="SSF48179">
    <property type="entry name" value="6-phosphogluconate dehydrogenase C-terminal domain-like"/>
    <property type="match status" value="1"/>
</dbReference>
<dbReference type="PANTHER" id="PTHR21363:SF0">
    <property type="entry name" value="PREPHENATE DEHYDROGENASE [NADP(+)]"/>
    <property type="match status" value="1"/>
</dbReference>
<dbReference type="GO" id="GO:0070403">
    <property type="term" value="F:NAD+ binding"/>
    <property type="evidence" value="ECO:0007669"/>
    <property type="project" value="InterPro"/>
</dbReference>
<dbReference type="InterPro" id="IPR008927">
    <property type="entry name" value="6-PGluconate_DH-like_C_sf"/>
</dbReference>
<feature type="domain" description="Prephenate/arogenate dehydrogenase" evidence="3">
    <location>
        <begin position="99"/>
        <end position="363"/>
    </location>
</feature>
<organism evidence="4">
    <name type="scientific">marine metagenome</name>
    <dbReference type="NCBI Taxonomy" id="408172"/>
    <lineage>
        <taxon>unclassified sequences</taxon>
        <taxon>metagenomes</taxon>
        <taxon>ecological metagenomes</taxon>
    </lineage>
</organism>
<dbReference type="InterPro" id="IPR046826">
    <property type="entry name" value="PDH_N"/>
</dbReference>
<dbReference type="InterPro" id="IPR050812">
    <property type="entry name" value="Preph/Arog_dehydrog"/>
</dbReference>
<sequence length="363" mass="40850">MKDLEKLRSKLSEVDLKIIDLIHERQVLAEEIGAYKRDKGQPTRDYIREKQVIELAQSHAESLEVDTHLVVDLMQLLIKSSLKTQEFARVKEEGQGSGKRALVIGGSGRMGGWFVEFLMLQGFTVDIADPIESESGSQHYSTWEEANDDYTITVVAAPLRQSIDILQAMLGAKRRGIIFDIGSIKSPIQSILKDMVNSGMQVTSIHPMFGPDSDLLTGKQVIFMDIDQQNTHQEVKKLFESTTAQLIDMSIENHDYAIAYVLGLSHMINIAFAKVLASTDDNRALLPKLSSTTFKDQLNVAKRVTDENPHLYFEIQHLNEHSLKTIKELNAAINEITHAITQGQEETFVAMMEEGQSYFNKNE</sequence>
<dbReference type="Gene3D" id="3.40.50.720">
    <property type="entry name" value="NAD(P)-binding Rossmann-like Domain"/>
    <property type="match status" value="1"/>
</dbReference>
<evidence type="ECO:0000313" key="4">
    <source>
        <dbReference type="EMBL" id="SUZ89729.1"/>
    </source>
</evidence>
<dbReference type="SUPFAM" id="SSF48600">
    <property type="entry name" value="Chorismate mutase II"/>
    <property type="match status" value="1"/>
</dbReference>
<dbReference type="GO" id="GO:0046417">
    <property type="term" value="P:chorismate metabolic process"/>
    <property type="evidence" value="ECO:0007669"/>
    <property type="project" value="InterPro"/>
</dbReference>
<dbReference type="GO" id="GO:0006571">
    <property type="term" value="P:tyrosine biosynthetic process"/>
    <property type="evidence" value="ECO:0007669"/>
    <property type="project" value="InterPro"/>
</dbReference>
<dbReference type="InterPro" id="IPR002701">
    <property type="entry name" value="CM_II_prokaryot"/>
</dbReference>
<dbReference type="InterPro" id="IPR036979">
    <property type="entry name" value="CM_dom_sf"/>
</dbReference>
<accession>A0A381RFR6</accession>
<keyword evidence="1" id="KW-0560">Oxidoreductase</keyword>
<evidence type="ECO:0000259" key="3">
    <source>
        <dbReference type="PROSITE" id="PS51176"/>
    </source>
</evidence>
<gene>
    <name evidence="4" type="ORF">METZ01_LOCUS42583</name>
</gene>
<dbReference type="InterPro" id="IPR036263">
    <property type="entry name" value="Chorismate_II_sf"/>
</dbReference>
<dbReference type="InterPro" id="IPR046825">
    <property type="entry name" value="PDH_C"/>
</dbReference>
<dbReference type="GO" id="GO:0008977">
    <property type="term" value="F:prephenate dehydrogenase (NAD+) activity"/>
    <property type="evidence" value="ECO:0007669"/>
    <property type="project" value="InterPro"/>
</dbReference>
<dbReference type="Pfam" id="PF02153">
    <property type="entry name" value="PDH_N"/>
    <property type="match status" value="1"/>
</dbReference>
<dbReference type="Gene3D" id="1.20.59.10">
    <property type="entry name" value="Chorismate mutase"/>
    <property type="match status" value="1"/>
</dbReference>
<feature type="domain" description="Chorismate mutase" evidence="2">
    <location>
        <begin position="1"/>
        <end position="89"/>
    </location>
</feature>
<protein>
    <recommendedName>
        <fullName evidence="5">Chorismate mutase domain-containing protein</fullName>
    </recommendedName>
</protein>
<reference evidence="4" key="1">
    <citation type="submission" date="2018-05" db="EMBL/GenBank/DDBJ databases">
        <authorList>
            <person name="Lanie J.A."/>
            <person name="Ng W.-L."/>
            <person name="Kazmierczak K.M."/>
            <person name="Andrzejewski T.M."/>
            <person name="Davidsen T.M."/>
            <person name="Wayne K.J."/>
            <person name="Tettelin H."/>
            <person name="Glass J.I."/>
            <person name="Rusch D."/>
            <person name="Podicherti R."/>
            <person name="Tsui H.-C.T."/>
            <person name="Winkler M.E."/>
        </authorList>
    </citation>
    <scope>NUCLEOTIDE SEQUENCE</scope>
</reference>
<dbReference type="PROSITE" id="PS51176">
    <property type="entry name" value="PDH_ADH"/>
    <property type="match status" value="1"/>
</dbReference>